<dbReference type="InterPro" id="IPR036291">
    <property type="entry name" value="NAD(P)-bd_dom_sf"/>
</dbReference>
<evidence type="ECO:0000256" key="1">
    <source>
        <dbReference type="ARBA" id="ARBA00006484"/>
    </source>
</evidence>
<accession>A0A101JN77</accession>
<evidence type="ECO:0000313" key="4">
    <source>
        <dbReference type="Proteomes" id="UP000053244"/>
    </source>
</evidence>
<dbReference type="InterPro" id="IPR002347">
    <property type="entry name" value="SDR_fam"/>
</dbReference>
<dbReference type="CDD" id="cd05233">
    <property type="entry name" value="SDR_c"/>
    <property type="match status" value="1"/>
</dbReference>
<dbReference type="PANTHER" id="PTHR42760">
    <property type="entry name" value="SHORT-CHAIN DEHYDROGENASES/REDUCTASES FAMILY MEMBER"/>
    <property type="match status" value="1"/>
</dbReference>
<dbReference type="SUPFAM" id="SSF51735">
    <property type="entry name" value="NAD(P)-binding Rossmann-fold domains"/>
    <property type="match status" value="1"/>
</dbReference>
<keyword evidence="4" id="KW-1185">Reference proteome</keyword>
<dbReference type="EMBL" id="LLZH01000268">
    <property type="protein sequence ID" value="KUL30030.1"/>
    <property type="molecule type" value="Genomic_DNA"/>
</dbReference>
<feature type="domain" description="Ketoreductase" evidence="2">
    <location>
        <begin position="2"/>
        <end position="180"/>
    </location>
</feature>
<comment type="similarity">
    <text evidence="1">Belongs to the short-chain dehydrogenases/reductases (SDR) family.</text>
</comment>
<dbReference type="PRINTS" id="PR00081">
    <property type="entry name" value="GDHRDH"/>
</dbReference>
<dbReference type="InterPro" id="IPR057326">
    <property type="entry name" value="KR_dom"/>
</dbReference>
<dbReference type="SMART" id="SM00822">
    <property type="entry name" value="PKS_KR"/>
    <property type="match status" value="1"/>
</dbReference>
<dbReference type="Pfam" id="PF13561">
    <property type="entry name" value="adh_short_C2"/>
    <property type="match status" value="1"/>
</dbReference>
<proteinExistence type="inferred from homology"/>
<dbReference type="GO" id="GO:0030497">
    <property type="term" value="P:fatty acid elongation"/>
    <property type="evidence" value="ECO:0007669"/>
    <property type="project" value="TreeGrafter"/>
</dbReference>
<comment type="caution">
    <text evidence="3">The sequence shown here is derived from an EMBL/GenBank/DDBJ whole genome shotgun (WGS) entry which is preliminary data.</text>
</comment>
<dbReference type="GO" id="GO:0016616">
    <property type="term" value="F:oxidoreductase activity, acting on the CH-OH group of donors, NAD or NADP as acceptor"/>
    <property type="evidence" value="ECO:0007669"/>
    <property type="project" value="UniProtKB-ARBA"/>
</dbReference>
<reference evidence="3 4" key="1">
    <citation type="submission" date="2015-10" db="EMBL/GenBank/DDBJ databases">
        <authorList>
            <person name="Gilbert D.G."/>
        </authorList>
    </citation>
    <scope>NUCLEOTIDE SEQUENCE [LARGE SCALE GENOMIC DNA]</scope>
    <source>
        <strain evidence="3 4">NRRL B-16712</strain>
    </source>
</reference>
<evidence type="ECO:0000313" key="3">
    <source>
        <dbReference type="EMBL" id="KUL30030.1"/>
    </source>
</evidence>
<protein>
    <recommendedName>
        <fullName evidence="2">Ketoreductase domain-containing protein</fullName>
    </recommendedName>
</protein>
<dbReference type="Proteomes" id="UP000053244">
    <property type="component" value="Unassembled WGS sequence"/>
</dbReference>
<dbReference type="Gene3D" id="3.40.50.720">
    <property type="entry name" value="NAD(P)-binding Rossmann-like Domain"/>
    <property type="match status" value="1"/>
</dbReference>
<evidence type="ECO:0000259" key="2">
    <source>
        <dbReference type="SMART" id="SM00822"/>
    </source>
</evidence>
<organism evidence="3 4">
    <name type="scientific">Actinoplanes awajinensis subsp. mycoplanecinus</name>
    <dbReference type="NCBI Taxonomy" id="135947"/>
    <lineage>
        <taxon>Bacteria</taxon>
        <taxon>Bacillati</taxon>
        <taxon>Actinomycetota</taxon>
        <taxon>Actinomycetes</taxon>
        <taxon>Micromonosporales</taxon>
        <taxon>Micromonosporaceae</taxon>
        <taxon>Actinoplanes</taxon>
    </lineage>
</organism>
<gene>
    <name evidence="3" type="ORF">ADL15_26030</name>
</gene>
<dbReference type="AlphaFoldDB" id="A0A101JN77"/>
<name>A0A101JN77_9ACTN</name>
<dbReference type="OrthoDB" id="9808187at2"/>
<sequence>MLMYVVTGGGTGLGRAIALELDRNKERVLITGRREAPLAAVARETDGRIGYLAGDNAEPAVARELAAAVTEPVQGLIHCAGGNPAIGRDDPDGLDEVAALLDETVAGNLRSAALTVTTLDEHLAADASVVLFGSIAAERGVGFYGPAKAAVASYAVGLAGQLGARGIRVNCVSPGYIAETEFFGGGLSAEREETLREQTALGRVGVPADAVGLVMFLLSPAARHVTAQTLHLNGGAHPTR</sequence>
<dbReference type="PANTHER" id="PTHR42760:SF40">
    <property type="entry name" value="3-OXOACYL-[ACYL-CARRIER-PROTEIN] REDUCTASE, CHLOROPLASTIC"/>
    <property type="match status" value="1"/>
</dbReference>